<reference evidence="2" key="1">
    <citation type="submission" date="2014-07" db="EMBL/GenBank/DDBJ databases">
        <authorList>
            <person name="Urmite Genomes Urmite Genomes"/>
        </authorList>
    </citation>
    <scope>NUCLEOTIDE SEQUENCE</scope>
    <source>
        <strain evidence="2">11W110_air</strain>
    </source>
</reference>
<dbReference type="EMBL" id="LN483071">
    <property type="protein sequence ID" value="CEA08950.1"/>
    <property type="molecule type" value="Genomic_DNA"/>
</dbReference>
<evidence type="ECO:0000313" key="2">
    <source>
        <dbReference type="EMBL" id="CEA08950.1"/>
    </source>
</evidence>
<name>A0A078MRP7_9MICC</name>
<evidence type="ECO:0000256" key="1">
    <source>
        <dbReference type="SAM" id="MobiDB-lite"/>
    </source>
</evidence>
<dbReference type="PATRIC" id="fig|1461584.3.peg.2288"/>
<accession>A0A078MRP7</accession>
<dbReference type="AlphaFoldDB" id="A0A078MRP7"/>
<feature type="region of interest" description="Disordered" evidence="1">
    <location>
        <begin position="1"/>
        <end position="21"/>
    </location>
</feature>
<organism evidence="2">
    <name type="scientific">Arthrobacter saudimassiliensis</name>
    <dbReference type="NCBI Taxonomy" id="1461584"/>
    <lineage>
        <taxon>Bacteria</taxon>
        <taxon>Bacillati</taxon>
        <taxon>Actinomycetota</taxon>
        <taxon>Actinomycetes</taxon>
        <taxon>Micrococcales</taxon>
        <taxon>Micrococcaceae</taxon>
        <taxon>Arthrobacter</taxon>
    </lineage>
</organism>
<sequence length="87" mass="9600">MRQNTSLNRHRLDRSAVGPHPFPAPVLRSFPVLPSALMPPVRPAPDAAERLDGIRRDLANAVAWGTVTEEQAADFYARLQARIAHGH</sequence>
<gene>
    <name evidence="2" type="ORF">BN1051_02313</name>
</gene>
<proteinExistence type="predicted"/>
<protein>
    <submittedName>
        <fullName evidence="2">Uncharacterized protein</fullName>
    </submittedName>
</protein>